<proteinExistence type="predicted"/>
<evidence type="ECO:0000313" key="2">
    <source>
        <dbReference type="Proteomes" id="UP000284763"/>
    </source>
</evidence>
<reference evidence="1 2" key="1">
    <citation type="submission" date="2018-08" db="EMBL/GenBank/DDBJ databases">
        <title>The metabolism and importance of syntrophic acetate oxidation coupled to methane or sulfide production in haloalkaline environments.</title>
        <authorList>
            <person name="Timmers P.H.A."/>
            <person name="Vavourakis C.D."/>
            <person name="Sorokin D.Y."/>
            <person name="Sinninghe Damste J.S."/>
            <person name="Muyzer G."/>
            <person name="Stams A.J.M."/>
            <person name="Plugge C.M."/>
        </authorList>
    </citation>
    <scope>NUCLEOTIDE SEQUENCE [LARGE SCALE GENOMIC DNA]</scope>
    <source>
        <strain evidence="1">MSAO_Arc3</strain>
    </source>
</reference>
<accession>A0A424YY87</accession>
<evidence type="ECO:0000313" key="1">
    <source>
        <dbReference type="EMBL" id="RQD85237.1"/>
    </source>
</evidence>
<name>A0A424YY87_9EURY</name>
<dbReference type="AlphaFoldDB" id="A0A424YY87"/>
<protein>
    <recommendedName>
        <fullName evidence="3">YjbQ family protein</fullName>
    </recommendedName>
</protein>
<dbReference type="Proteomes" id="UP000284763">
    <property type="component" value="Unassembled WGS sequence"/>
</dbReference>
<gene>
    <name evidence="1" type="ORF">D5R95_05115</name>
</gene>
<dbReference type="RefSeq" id="WP_259134275.1">
    <property type="nucleotide sequence ID" value="NZ_JANUCS010000005.1"/>
</dbReference>
<dbReference type="SUPFAM" id="SSF111038">
    <property type="entry name" value="YjbQ-like"/>
    <property type="match status" value="1"/>
</dbReference>
<dbReference type="Pfam" id="PF01894">
    <property type="entry name" value="YjbQ"/>
    <property type="match status" value="1"/>
</dbReference>
<organism evidence="1 2">
    <name type="scientific">Methanosalsum natronophilum</name>
    <dbReference type="NCBI Taxonomy" id="768733"/>
    <lineage>
        <taxon>Archaea</taxon>
        <taxon>Methanobacteriati</taxon>
        <taxon>Methanobacteriota</taxon>
        <taxon>Stenosarchaea group</taxon>
        <taxon>Methanomicrobia</taxon>
        <taxon>Methanosarcinales</taxon>
        <taxon>Methanosarcinaceae</taxon>
        <taxon>Methanosalsum</taxon>
    </lineage>
</organism>
<dbReference type="InterPro" id="IPR035917">
    <property type="entry name" value="YjbQ-like_sf"/>
</dbReference>
<evidence type="ECO:0008006" key="3">
    <source>
        <dbReference type="Google" id="ProtNLM"/>
    </source>
</evidence>
<dbReference type="InterPro" id="IPR001602">
    <property type="entry name" value="UPF0047_YjbQ-like"/>
</dbReference>
<comment type="caution">
    <text evidence="1">The sequence shown here is derived from an EMBL/GenBank/DDBJ whole genome shotgun (WGS) entry which is preliminary data.</text>
</comment>
<sequence length="86" mass="9549">MSVFDKTLTYKTQGNTDIIDITPDVIQIVEEAGIQDGILLVYSPRSTVSITTIEYEPGLIEDVNYHPMNRVASCFIIESNDSIPQA</sequence>
<dbReference type="EMBL" id="QZAB01000325">
    <property type="protein sequence ID" value="RQD85237.1"/>
    <property type="molecule type" value="Genomic_DNA"/>
</dbReference>
<dbReference type="Gene3D" id="2.60.120.460">
    <property type="entry name" value="YjbQ-like"/>
    <property type="match status" value="1"/>
</dbReference>